<keyword evidence="4" id="KW-1185">Reference proteome</keyword>
<dbReference type="Pfam" id="PF13231">
    <property type="entry name" value="PMT_2"/>
    <property type="match status" value="1"/>
</dbReference>
<dbReference type="GO" id="GO:0016757">
    <property type="term" value="F:glycosyltransferase activity"/>
    <property type="evidence" value="ECO:0007669"/>
    <property type="project" value="UniProtKB-KW"/>
</dbReference>
<keyword evidence="3" id="KW-0328">Glycosyltransferase</keyword>
<reference evidence="3 4" key="1">
    <citation type="submission" date="2016-10" db="EMBL/GenBank/DDBJ databases">
        <authorList>
            <person name="de Groot N.N."/>
        </authorList>
    </citation>
    <scope>NUCLEOTIDE SEQUENCE [LARGE SCALE GENOMIC DNA]</scope>
    <source>
        <strain evidence="3 4">DSM 12130</strain>
    </source>
</reference>
<feature type="domain" description="Glycosyltransferase RgtA/B/C/D-like" evidence="2">
    <location>
        <begin position="69"/>
        <end position="218"/>
    </location>
</feature>
<accession>A0A1H0LFI1</accession>
<dbReference type="EMBL" id="FNJI01000004">
    <property type="protein sequence ID" value="SDO66957.1"/>
    <property type="molecule type" value="Genomic_DNA"/>
</dbReference>
<feature type="transmembrane region" description="Helical" evidence="1">
    <location>
        <begin position="12"/>
        <end position="32"/>
    </location>
</feature>
<evidence type="ECO:0000313" key="3">
    <source>
        <dbReference type="EMBL" id="SDO66957.1"/>
    </source>
</evidence>
<feature type="transmembrane region" description="Helical" evidence="1">
    <location>
        <begin position="329"/>
        <end position="349"/>
    </location>
</feature>
<feature type="transmembrane region" description="Helical" evidence="1">
    <location>
        <begin position="361"/>
        <end position="384"/>
    </location>
</feature>
<evidence type="ECO:0000259" key="2">
    <source>
        <dbReference type="Pfam" id="PF13231"/>
    </source>
</evidence>
<proteinExistence type="predicted"/>
<dbReference type="AlphaFoldDB" id="A0A1H0LFI1"/>
<feature type="transmembrane region" description="Helical" evidence="1">
    <location>
        <begin position="202"/>
        <end position="221"/>
    </location>
</feature>
<feature type="transmembrane region" description="Helical" evidence="1">
    <location>
        <begin position="95"/>
        <end position="128"/>
    </location>
</feature>
<feature type="transmembrane region" description="Helical" evidence="1">
    <location>
        <begin position="298"/>
        <end position="317"/>
    </location>
</feature>
<evidence type="ECO:0000256" key="1">
    <source>
        <dbReference type="SAM" id="Phobius"/>
    </source>
</evidence>
<keyword evidence="3" id="KW-0808">Transferase</keyword>
<keyword evidence="1" id="KW-0472">Membrane</keyword>
<name>A0A1H0LFI1_9BACT</name>
<dbReference type="InterPro" id="IPR038731">
    <property type="entry name" value="RgtA/B/C-like"/>
</dbReference>
<feature type="transmembrane region" description="Helical" evidence="1">
    <location>
        <begin position="135"/>
        <end position="153"/>
    </location>
</feature>
<evidence type="ECO:0000313" key="4">
    <source>
        <dbReference type="Proteomes" id="UP000199073"/>
    </source>
</evidence>
<sequence length="538" mass="59839">MHLPLNLKDTAVHQYWLLLAATVLFGVYFLFVGNSAGFGFADEGYLYYLSWSILDGRLVYNDFELGSYPPGLFLLYAICFKLLGLSVSVGRATSAILLIANIWLCFLVVRTLATSRWAVLAIILSGLLPGPWHKAYVGTLFMAALLLGVRIHQKEAVRDFVFMGILIALSLQVRLDGAVCAAAMLLAALLGKPVTPRLMRRIGILVLSLILTMAPLLIYLADNHLADDYLMQLVNYFNMASERTTSWYRLQAPSLTQLRDGGLSSFAALFYGSITVLAAVGLLPLLTLLFNRRGNGKALHIQLLILLWALLNTPQYACERPDPAHLYQRGFVFVICTCFLLGPQGFRTLRRRGFHLVHTGLLLFLLLYLNFGLHSGAAGGLAWMQKKIRTVTLRNQMSFRVHPNSPWKAIAEKIDDQHTPGDRVAAIPYGPGLNFVLQLHPPGNRVIYFPNVISNTTEDVRTADQVSQADFILLAPNFRLSPNPAAALDCYAPALSDQLRKEFTVTMAKGSLLLLQPRNDTERQTTVNLVQCQEPPRR</sequence>
<feature type="transmembrane region" description="Helical" evidence="1">
    <location>
        <begin position="268"/>
        <end position="291"/>
    </location>
</feature>
<organism evidence="3 4">
    <name type="scientific">Desulforhopalus singaporensis</name>
    <dbReference type="NCBI Taxonomy" id="91360"/>
    <lineage>
        <taxon>Bacteria</taxon>
        <taxon>Pseudomonadati</taxon>
        <taxon>Thermodesulfobacteriota</taxon>
        <taxon>Desulfobulbia</taxon>
        <taxon>Desulfobulbales</taxon>
        <taxon>Desulfocapsaceae</taxon>
        <taxon>Desulforhopalus</taxon>
    </lineage>
</organism>
<dbReference type="RefSeq" id="WP_092219984.1">
    <property type="nucleotide sequence ID" value="NZ_FNJI01000004.1"/>
</dbReference>
<feature type="transmembrane region" description="Helical" evidence="1">
    <location>
        <begin position="72"/>
        <end position="89"/>
    </location>
</feature>
<dbReference type="STRING" id="91360.SAMN05660330_00785"/>
<dbReference type="Proteomes" id="UP000199073">
    <property type="component" value="Unassembled WGS sequence"/>
</dbReference>
<protein>
    <submittedName>
        <fullName evidence="3">Dolichyl-phosphate-mannose-protein mannosyltransferase</fullName>
    </submittedName>
</protein>
<keyword evidence="1" id="KW-0812">Transmembrane</keyword>
<gene>
    <name evidence="3" type="ORF">SAMN05660330_00785</name>
</gene>
<keyword evidence="1" id="KW-1133">Transmembrane helix</keyword>